<reference evidence="2" key="1">
    <citation type="submission" date="2024-05" db="EMBL/GenBank/DDBJ databases">
        <authorList>
            <person name="Kim S."/>
            <person name="Heo J."/>
            <person name="Choi H."/>
            <person name="Choi Y."/>
            <person name="Kwon S.-W."/>
            <person name="Kim Y."/>
        </authorList>
    </citation>
    <scope>NUCLEOTIDE SEQUENCE</scope>
    <source>
        <strain evidence="2">KACC 23699</strain>
    </source>
</reference>
<organism evidence="2">
    <name type="scientific">Pedococcus sp. KACC 23699</name>
    <dbReference type="NCBI Taxonomy" id="3149228"/>
    <lineage>
        <taxon>Bacteria</taxon>
        <taxon>Bacillati</taxon>
        <taxon>Actinomycetota</taxon>
        <taxon>Actinomycetes</taxon>
        <taxon>Micrococcales</taxon>
        <taxon>Intrasporangiaceae</taxon>
        <taxon>Pedococcus</taxon>
    </lineage>
</organism>
<feature type="transmembrane region" description="Helical" evidence="1">
    <location>
        <begin position="418"/>
        <end position="438"/>
    </location>
</feature>
<feature type="transmembrane region" description="Helical" evidence="1">
    <location>
        <begin position="205"/>
        <end position="226"/>
    </location>
</feature>
<proteinExistence type="predicted"/>
<sequence>MTPGATTWPEAVPAVAVAAILLFVPGAVALRLLGARWWVALGVGPAVGTTLFVAAGVLCGAAHIPWGLLPVVGATLVGWTAAALLGLVLRRRARTSGAIPPVDTRSLDRWSALAGLAGVAFAFASVLVVMVNVTGTPDHFPQHPDTIFHLGDARWMTEHRDVSLVHAYGFVNPGSGSLYPAAFHLVTATTSLLTGANVVVSTQSAVLVMAGLVWPAGVILLARALLGPRPEVVGSAAVASVMFTAFPYTIMGFGVLWPNLFGQALLPGVVATAMAALARFVPHRDPVLPVLPAVLVTVFAVPGLTTAHPNALVTLLVLGLVAVSAAGLHAAWDARRRPGRAVLWVLGVGVLVVASALASWAVRSPSMFRTGAAGGEAPFRQALTDTVFFGPRHALSQHLLTVAVLVGALWLSRRHRGAGWVPVAALAFAGLYLLNVVVDDQTARWFTWPWYNNAIRLAVAGSLPAVMCATAGFVAVGTGLASLASRVLGPRGHSLQSKWRGTTIVTVATVLVSAAFVGVTKGYVHAHDAFLRPFYHPNASHSWASDKEIRALTSLAAHIPPDAITAANAWNGGTYLYVVSGRRLLVPTEKALTTDDRKLLAWRLNEVGASPQVCDAARRQHVEYAIVGGRPFAWATAARVASYRGIDRVGSSPAFTKVATASPYTLYRLTRCAGS</sequence>
<feature type="transmembrane region" description="Helical" evidence="1">
    <location>
        <begin position="287"/>
        <end position="305"/>
    </location>
</feature>
<feature type="transmembrane region" description="Helical" evidence="1">
    <location>
        <begin position="311"/>
        <end position="332"/>
    </location>
</feature>
<dbReference type="AlphaFoldDB" id="A0AAU7JVS5"/>
<evidence type="ECO:0000256" key="1">
    <source>
        <dbReference type="SAM" id="Phobius"/>
    </source>
</evidence>
<feature type="transmembrane region" description="Helical" evidence="1">
    <location>
        <begin position="341"/>
        <end position="362"/>
    </location>
</feature>
<dbReference type="InterPro" id="IPR046671">
    <property type="entry name" value="DUF6541"/>
</dbReference>
<gene>
    <name evidence="2" type="ORF">ABEG17_03325</name>
</gene>
<feature type="transmembrane region" description="Helical" evidence="1">
    <location>
        <begin position="394"/>
        <end position="411"/>
    </location>
</feature>
<keyword evidence="1" id="KW-0812">Transmembrane</keyword>
<feature type="transmembrane region" description="Helical" evidence="1">
    <location>
        <begin position="110"/>
        <end position="131"/>
    </location>
</feature>
<evidence type="ECO:0000313" key="2">
    <source>
        <dbReference type="EMBL" id="XBO44378.1"/>
    </source>
</evidence>
<feature type="transmembrane region" description="Helical" evidence="1">
    <location>
        <begin position="504"/>
        <end position="524"/>
    </location>
</feature>
<feature type="transmembrane region" description="Helical" evidence="1">
    <location>
        <begin position="37"/>
        <end position="58"/>
    </location>
</feature>
<feature type="transmembrane region" description="Helical" evidence="1">
    <location>
        <begin position="260"/>
        <end position="280"/>
    </location>
</feature>
<protein>
    <submittedName>
        <fullName evidence="2">DUF6541 family protein</fullName>
    </submittedName>
</protein>
<dbReference type="RefSeq" id="WP_406831865.1">
    <property type="nucleotide sequence ID" value="NZ_CP157483.1"/>
</dbReference>
<keyword evidence="1" id="KW-1133">Transmembrane helix</keyword>
<accession>A0AAU7JVS5</accession>
<feature type="transmembrane region" description="Helical" evidence="1">
    <location>
        <begin position="12"/>
        <end position="30"/>
    </location>
</feature>
<dbReference type="EMBL" id="CP157483">
    <property type="protein sequence ID" value="XBO44378.1"/>
    <property type="molecule type" value="Genomic_DNA"/>
</dbReference>
<feature type="transmembrane region" description="Helical" evidence="1">
    <location>
        <begin position="233"/>
        <end position="254"/>
    </location>
</feature>
<name>A0AAU7JVS5_9MICO</name>
<keyword evidence="1" id="KW-0472">Membrane</keyword>
<feature type="transmembrane region" description="Helical" evidence="1">
    <location>
        <begin position="64"/>
        <end position="89"/>
    </location>
</feature>
<feature type="transmembrane region" description="Helical" evidence="1">
    <location>
        <begin position="458"/>
        <end position="483"/>
    </location>
</feature>
<dbReference type="Pfam" id="PF20176">
    <property type="entry name" value="DUF6541"/>
    <property type="match status" value="1"/>
</dbReference>